<reference evidence="1 2" key="1">
    <citation type="journal article" date="2011" name="Stand. Genomic Sci.">
        <title>Complete genome sequence of the gliding, heparinolytic Pedobacter saltans type strain (113).</title>
        <authorList>
            <person name="Liolios K."/>
            <person name="Sikorski J."/>
            <person name="Lu M."/>
            <person name="Nolan M."/>
            <person name="Lapidus A."/>
            <person name="Lucas S."/>
            <person name="Hammon N."/>
            <person name="Deshpande S."/>
            <person name="Cheng J.F."/>
            <person name="Tapia R."/>
            <person name="Han C."/>
            <person name="Goodwin L."/>
            <person name="Pitluck S."/>
            <person name="Huntemann M."/>
            <person name="Ivanova N."/>
            <person name="Pagani I."/>
            <person name="Mavromatis K."/>
            <person name="Ovchinikova G."/>
            <person name="Pati A."/>
            <person name="Chen A."/>
            <person name="Palaniappan K."/>
            <person name="Land M."/>
            <person name="Hauser L."/>
            <person name="Brambilla E.M."/>
            <person name="Kotsyurbenko O."/>
            <person name="Rohde M."/>
            <person name="Tindall B.J."/>
            <person name="Abt B."/>
            <person name="Goker M."/>
            <person name="Detter J.C."/>
            <person name="Woyke T."/>
            <person name="Bristow J."/>
            <person name="Eisen J.A."/>
            <person name="Markowitz V."/>
            <person name="Hugenholtz P."/>
            <person name="Klenk H.P."/>
            <person name="Kyrpides N.C."/>
        </authorList>
    </citation>
    <scope>NUCLEOTIDE SEQUENCE [LARGE SCALE GENOMIC DNA]</scope>
    <source>
        <strain evidence="2">ATCC 51119 / DSM 12145 / JCM 21818 / LMG 10337 / NBRC 100064 / NCIMB 13643</strain>
    </source>
</reference>
<sequence length="42" mass="4541">MLCFCRFLDVLSHFITVNSSSACYLAGLALNNGTVMVVNGKM</sequence>
<reference evidence="2" key="2">
    <citation type="submission" date="2011-02" db="EMBL/GenBank/DDBJ databases">
        <title>The complete genome of Pedobacter saltans DSM 12145.</title>
        <authorList>
            <consortium name="US DOE Joint Genome Institute (JGI-PGF)"/>
            <person name="Lucas S."/>
            <person name="Copeland A."/>
            <person name="Lapidus A."/>
            <person name="Bruce D."/>
            <person name="Goodwin L."/>
            <person name="Pitluck S."/>
            <person name="Kyrpides N."/>
            <person name="Mavromatis K."/>
            <person name="Pagani I."/>
            <person name="Ivanova N."/>
            <person name="Ovchinnikova G."/>
            <person name="Lu M."/>
            <person name="Detter J.C."/>
            <person name="Han C."/>
            <person name="Land M."/>
            <person name="Hauser L."/>
            <person name="Markowitz V."/>
            <person name="Cheng J.-F."/>
            <person name="Hugenholtz P."/>
            <person name="Woyke T."/>
            <person name="Wu D."/>
            <person name="Tindall B."/>
            <person name="Pomrenke H.G."/>
            <person name="Brambilla E."/>
            <person name="Klenk H.-P."/>
            <person name="Eisen J.A."/>
        </authorList>
    </citation>
    <scope>NUCLEOTIDE SEQUENCE [LARGE SCALE GENOMIC DNA]</scope>
    <source>
        <strain evidence="2">ATCC 51119 / DSM 12145 / JCM 21818 / LMG 10337 / NBRC 100064 / NCIMB 13643</strain>
    </source>
</reference>
<dbReference type="PROSITE" id="PS51257">
    <property type="entry name" value="PROKAR_LIPOPROTEIN"/>
    <property type="match status" value="1"/>
</dbReference>
<dbReference type="Proteomes" id="UP000000310">
    <property type="component" value="Chromosome"/>
</dbReference>
<gene>
    <name evidence="1" type="ordered locus">Pedsa_0981</name>
</gene>
<evidence type="ECO:0000313" key="1">
    <source>
        <dbReference type="EMBL" id="ADY51552.1"/>
    </source>
</evidence>
<dbReference type="KEGG" id="psn:Pedsa_0981"/>
<dbReference type="HOGENOM" id="CLU_3256652_0_0_10"/>
<organism evidence="1 2">
    <name type="scientific">Pseudopedobacter saltans (strain ATCC 51119 / DSM 12145 / JCM 21818 / CCUG 39354 / LMG 10337 / NBRC 100064 / NCIMB 13643)</name>
    <name type="common">Pedobacter saltans</name>
    <dbReference type="NCBI Taxonomy" id="762903"/>
    <lineage>
        <taxon>Bacteria</taxon>
        <taxon>Pseudomonadati</taxon>
        <taxon>Bacteroidota</taxon>
        <taxon>Sphingobacteriia</taxon>
        <taxon>Sphingobacteriales</taxon>
        <taxon>Sphingobacteriaceae</taxon>
        <taxon>Pseudopedobacter</taxon>
    </lineage>
</organism>
<keyword evidence="2" id="KW-1185">Reference proteome</keyword>
<proteinExistence type="predicted"/>
<dbReference type="STRING" id="762903.Pedsa_0981"/>
<evidence type="ECO:0000313" key="2">
    <source>
        <dbReference type="Proteomes" id="UP000000310"/>
    </source>
</evidence>
<protein>
    <submittedName>
        <fullName evidence="1">Uncharacterized protein</fullName>
    </submittedName>
</protein>
<dbReference type="AlphaFoldDB" id="F0SAV7"/>
<dbReference type="EMBL" id="CP002545">
    <property type="protein sequence ID" value="ADY51552.1"/>
    <property type="molecule type" value="Genomic_DNA"/>
</dbReference>
<accession>F0SAV7</accession>
<name>F0SAV7_PSESL</name>